<accession>A0ABY8TGB4</accession>
<sequence length="85" mass="8895">MPNCNVSVQPVLSGRHVTTTCPVGLQLKDAASAASQFQGRAPQRTLCLTSVLSRQNGPARSLPAGACCSSICRFSLQGGAHSQRR</sequence>
<reference evidence="1 2" key="1">
    <citation type="submission" date="2023-05" db="EMBL/GenBank/DDBJ databases">
        <title>A 100% complete, gapless, phased diploid assembly of the Scenedesmus obliquus UTEX 3031 genome.</title>
        <authorList>
            <person name="Biondi T.C."/>
            <person name="Hanschen E.R."/>
            <person name="Kwon T."/>
            <person name="Eng W."/>
            <person name="Kruse C.P.S."/>
            <person name="Koehler S.I."/>
            <person name="Kunde Y."/>
            <person name="Gleasner C.D."/>
            <person name="You Mak K.T."/>
            <person name="Polle J."/>
            <person name="Hovde B.T."/>
            <person name="Starkenburg S.R."/>
        </authorList>
    </citation>
    <scope>NUCLEOTIDE SEQUENCE [LARGE SCALE GENOMIC DNA]</scope>
    <source>
        <strain evidence="1 2">DOE0152z</strain>
    </source>
</reference>
<name>A0ABY8TGB4_TETOB</name>
<dbReference type="Proteomes" id="UP001244341">
    <property type="component" value="Chromosome 1b"/>
</dbReference>
<evidence type="ECO:0000313" key="2">
    <source>
        <dbReference type="Proteomes" id="UP001244341"/>
    </source>
</evidence>
<keyword evidence="2" id="KW-1185">Reference proteome</keyword>
<proteinExistence type="predicted"/>
<evidence type="ECO:0000313" key="1">
    <source>
        <dbReference type="EMBL" id="WIA08035.1"/>
    </source>
</evidence>
<gene>
    <name evidence="1" type="ORF">OEZ85_007505</name>
</gene>
<protein>
    <submittedName>
        <fullName evidence="1">Uncharacterized protein</fullName>
    </submittedName>
</protein>
<dbReference type="EMBL" id="CP126208">
    <property type="protein sequence ID" value="WIA08035.1"/>
    <property type="molecule type" value="Genomic_DNA"/>
</dbReference>
<organism evidence="1 2">
    <name type="scientific">Tetradesmus obliquus</name>
    <name type="common">Green alga</name>
    <name type="synonym">Acutodesmus obliquus</name>
    <dbReference type="NCBI Taxonomy" id="3088"/>
    <lineage>
        <taxon>Eukaryota</taxon>
        <taxon>Viridiplantae</taxon>
        <taxon>Chlorophyta</taxon>
        <taxon>core chlorophytes</taxon>
        <taxon>Chlorophyceae</taxon>
        <taxon>CS clade</taxon>
        <taxon>Sphaeropleales</taxon>
        <taxon>Scenedesmaceae</taxon>
        <taxon>Tetradesmus</taxon>
    </lineage>
</organism>